<keyword evidence="3" id="KW-0547">Nucleotide-binding</keyword>
<dbReference type="AlphaFoldDB" id="A0A943YXM1"/>
<keyword evidence="4 7" id="KW-0418">Kinase</keyword>
<accession>A0A943YXM1</accession>
<dbReference type="PROSITE" id="PS50011">
    <property type="entry name" value="PROTEIN_KINASE_DOM"/>
    <property type="match status" value="1"/>
</dbReference>
<evidence type="ECO:0000313" key="8">
    <source>
        <dbReference type="Proteomes" id="UP000727506"/>
    </source>
</evidence>
<evidence type="ECO:0000256" key="5">
    <source>
        <dbReference type="ARBA" id="ARBA00022840"/>
    </source>
</evidence>
<keyword evidence="2" id="KW-0808">Transferase</keyword>
<evidence type="ECO:0000259" key="6">
    <source>
        <dbReference type="PROSITE" id="PS50011"/>
    </source>
</evidence>
<protein>
    <recommendedName>
        <fullName evidence="1">non-specific serine/threonine protein kinase</fullName>
        <ecNumber evidence="1">2.7.11.1</ecNumber>
    </recommendedName>
</protein>
<dbReference type="InterPro" id="IPR011009">
    <property type="entry name" value="Kinase-like_dom_sf"/>
</dbReference>
<dbReference type="SMART" id="SM00220">
    <property type="entry name" value="S_TKc"/>
    <property type="match status" value="1"/>
</dbReference>
<evidence type="ECO:0000313" key="7">
    <source>
        <dbReference type="EMBL" id="MBS6940113.1"/>
    </source>
</evidence>
<dbReference type="PANTHER" id="PTHR43671">
    <property type="entry name" value="SERINE/THREONINE-PROTEIN KINASE NEK"/>
    <property type="match status" value="1"/>
</dbReference>
<dbReference type="GO" id="GO:0005524">
    <property type="term" value="F:ATP binding"/>
    <property type="evidence" value="ECO:0007669"/>
    <property type="project" value="UniProtKB-KW"/>
</dbReference>
<dbReference type="SUPFAM" id="SSF56112">
    <property type="entry name" value="Protein kinase-like (PK-like)"/>
    <property type="match status" value="1"/>
</dbReference>
<dbReference type="GO" id="GO:0004674">
    <property type="term" value="F:protein serine/threonine kinase activity"/>
    <property type="evidence" value="ECO:0007669"/>
    <property type="project" value="UniProtKB-EC"/>
</dbReference>
<dbReference type="InterPro" id="IPR000719">
    <property type="entry name" value="Prot_kinase_dom"/>
</dbReference>
<dbReference type="PANTHER" id="PTHR43671:SF13">
    <property type="entry name" value="SERINE_THREONINE-PROTEIN KINASE NEK2"/>
    <property type="match status" value="1"/>
</dbReference>
<evidence type="ECO:0000256" key="3">
    <source>
        <dbReference type="ARBA" id="ARBA00022741"/>
    </source>
</evidence>
<reference evidence="7" key="1">
    <citation type="submission" date="2021-02" db="EMBL/GenBank/DDBJ databases">
        <title>Infant gut strain persistence is associated with maternal origin, phylogeny, and functional potential including surface adhesion and iron acquisition.</title>
        <authorList>
            <person name="Lou Y.C."/>
        </authorList>
    </citation>
    <scope>NUCLEOTIDE SEQUENCE</scope>
    <source>
        <strain evidence="7">L2_039_000G1_dasL2_039_000G1_concoct_11</strain>
    </source>
</reference>
<evidence type="ECO:0000256" key="1">
    <source>
        <dbReference type="ARBA" id="ARBA00012513"/>
    </source>
</evidence>
<gene>
    <name evidence="7" type="ORF">KH142_01240</name>
</gene>
<evidence type="ECO:0000256" key="4">
    <source>
        <dbReference type="ARBA" id="ARBA00022777"/>
    </source>
</evidence>
<dbReference type="EC" id="2.7.11.1" evidence="1"/>
<dbReference type="Proteomes" id="UP000727506">
    <property type="component" value="Unassembled WGS sequence"/>
</dbReference>
<organism evidence="7 8">
    <name type="scientific">Slackia piriformis</name>
    <dbReference type="NCBI Taxonomy" id="626934"/>
    <lineage>
        <taxon>Bacteria</taxon>
        <taxon>Bacillati</taxon>
        <taxon>Actinomycetota</taxon>
        <taxon>Coriobacteriia</taxon>
        <taxon>Eggerthellales</taxon>
        <taxon>Eggerthellaceae</taxon>
        <taxon>Slackia</taxon>
    </lineage>
</organism>
<dbReference type="Pfam" id="PF00069">
    <property type="entry name" value="Pkinase"/>
    <property type="match status" value="1"/>
</dbReference>
<dbReference type="Gene3D" id="1.10.510.10">
    <property type="entry name" value="Transferase(Phosphotransferase) domain 1"/>
    <property type="match status" value="1"/>
</dbReference>
<dbReference type="InterPro" id="IPR050660">
    <property type="entry name" value="NEK_Ser/Thr_kinase"/>
</dbReference>
<dbReference type="InterPro" id="IPR008266">
    <property type="entry name" value="Tyr_kinase_AS"/>
</dbReference>
<name>A0A943YXM1_9ACTN</name>
<feature type="domain" description="Protein kinase" evidence="6">
    <location>
        <begin position="20"/>
        <end position="288"/>
    </location>
</feature>
<dbReference type="EMBL" id="JAGZSV010000010">
    <property type="protein sequence ID" value="MBS6940113.1"/>
    <property type="molecule type" value="Genomic_DNA"/>
</dbReference>
<sequence>MRYATACADKRLVGRQAGGYRLIRLLGQGRYGSCFEVERADESGRDAPGEHRTKHTHAVAKLVKAAGGPHRRAAVWSECAALSLLEECDDVPHWLGIVHAAPVSPRRPAYMSSVRRKRYFIIESLCEGASMERLLAEGARFSDRDIASVGMRLITLAERMAACGVVHGDIRPANVLLSDDGAVSLVDFGLARFFERDLDARMRFSAAAADVEGIAETVLFMLYSDSARIVGAKRGASWDEELDLSPARKAFLSDAFFRRESFASFSALRARFAEAFGGDSVEAWRPCP</sequence>
<evidence type="ECO:0000256" key="2">
    <source>
        <dbReference type="ARBA" id="ARBA00022679"/>
    </source>
</evidence>
<dbReference type="PROSITE" id="PS00109">
    <property type="entry name" value="PROTEIN_KINASE_TYR"/>
    <property type="match status" value="1"/>
</dbReference>
<proteinExistence type="predicted"/>
<comment type="caution">
    <text evidence="7">The sequence shown here is derived from an EMBL/GenBank/DDBJ whole genome shotgun (WGS) entry which is preliminary data.</text>
</comment>
<keyword evidence="5" id="KW-0067">ATP-binding</keyword>